<evidence type="ECO:0000313" key="4">
    <source>
        <dbReference type="EMBL" id="VDN59263.1"/>
    </source>
</evidence>
<keyword evidence="1" id="KW-1015">Disulfide bond</keyword>
<organism evidence="5 7">
    <name type="scientific">Dracunculus medinensis</name>
    <name type="common">Guinea worm</name>
    <dbReference type="NCBI Taxonomy" id="318479"/>
    <lineage>
        <taxon>Eukaryota</taxon>
        <taxon>Metazoa</taxon>
        <taxon>Ecdysozoa</taxon>
        <taxon>Nematoda</taxon>
        <taxon>Chromadorea</taxon>
        <taxon>Rhabditida</taxon>
        <taxon>Spirurina</taxon>
        <taxon>Dracunculoidea</taxon>
        <taxon>Dracunculidae</taxon>
        <taxon>Dracunculus</taxon>
    </lineage>
</organism>
<dbReference type="InterPro" id="IPR003582">
    <property type="entry name" value="ShKT_dom"/>
</dbReference>
<feature type="chain" id="PRO_5033229900" evidence="2">
    <location>
        <begin position="16"/>
        <end position="158"/>
    </location>
</feature>
<evidence type="ECO:0000256" key="1">
    <source>
        <dbReference type="PROSITE-ProRule" id="PRU01005"/>
    </source>
</evidence>
<evidence type="ECO:0000313" key="7">
    <source>
        <dbReference type="WBParaSite" id="DME_0000543701-mRNA-1"/>
    </source>
</evidence>
<accession>A0A0N4UDM1</accession>
<proteinExistence type="predicted"/>
<evidence type="ECO:0000256" key="2">
    <source>
        <dbReference type="SAM" id="SignalP"/>
    </source>
</evidence>
<protein>
    <submittedName>
        <fullName evidence="7">ShKT domain-containing protein</fullName>
    </submittedName>
</protein>
<dbReference type="AlphaFoldDB" id="A0A0N4UDM1"/>
<dbReference type="EMBL" id="UYYG01001178">
    <property type="protein sequence ID" value="VDN59263.1"/>
    <property type="molecule type" value="Genomic_DNA"/>
</dbReference>
<reference evidence="7" key="1">
    <citation type="submission" date="2017-02" db="UniProtKB">
        <authorList>
            <consortium name="WormBaseParasite"/>
        </authorList>
    </citation>
    <scope>IDENTIFICATION</scope>
</reference>
<dbReference type="SMART" id="SM00254">
    <property type="entry name" value="ShKT"/>
    <property type="match status" value="1"/>
</dbReference>
<keyword evidence="2" id="KW-0732">Signal</keyword>
<evidence type="ECO:0000313" key="6">
    <source>
        <dbReference type="Proteomes" id="UP000274756"/>
    </source>
</evidence>
<feature type="disulfide bond" evidence="1">
    <location>
        <begin position="121"/>
        <end position="155"/>
    </location>
</feature>
<reference evidence="4 6" key="2">
    <citation type="submission" date="2018-11" db="EMBL/GenBank/DDBJ databases">
        <authorList>
            <consortium name="Pathogen Informatics"/>
        </authorList>
    </citation>
    <scope>NUCLEOTIDE SEQUENCE [LARGE SCALE GENOMIC DNA]</scope>
</reference>
<sequence length="158" mass="17731">MFLFLCLIVLPTVFGGTTVLEICNKTVGGDNKRRPTVDPNLCYDNDANACHAALGVTDGQKLLNQNKENEDYEVHENCYKPELRDYAQRECPRTCAMCCLSKAFNCENDSTSTIAVTRPACADQRTNCEKYAPFCRHERYSAVLSTICPRTCGLCVRR</sequence>
<evidence type="ECO:0000259" key="3">
    <source>
        <dbReference type="PROSITE" id="PS51670"/>
    </source>
</evidence>
<keyword evidence="6" id="KW-1185">Reference proteome</keyword>
<dbReference type="Gene3D" id="1.10.10.1870">
    <property type="entry name" value="ShTK domain-like"/>
    <property type="match status" value="1"/>
</dbReference>
<feature type="signal peptide" evidence="2">
    <location>
        <begin position="1"/>
        <end position="15"/>
    </location>
</feature>
<dbReference type="Pfam" id="PF01549">
    <property type="entry name" value="ShK"/>
    <property type="match status" value="2"/>
</dbReference>
<name>A0A0N4UDM1_DRAME</name>
<dbReference type="Proteomes" id="UP000274756">
    <property type="component" value="Unassembled WGS sequence"/>
</dbReference>
<evidence type="ECO:0000313" key="5">
    <source>
        <dbReference type="Proteomes" id="UP000038040"/>
    </source>
</evidence>
<dbReference type="PROSITE" id="PS51670">
    <property type="entry name" value="SHKT"/>
    <property type="match status" value="1"/>
</dbReference>
<feature type="domain" description="ShKT" evidence="3">
    <location>
        <begin position="121"/>
        <end position="155"/>
    </location>
</feature>
<dbReference type="WBParaSite" id="DME_0000543701-mRNA-1">
    <property type="protein sequence ID" value="DME_0000543701-mRNA-1"/>
    <property type="gene ID" value="DME_0000543701"/>
</dbReference>
<dbReference type="Proteomes" id="UP000038040">
    <property type="component" value="Unplaced"/>
</dbReference>
<gene>
    <name evidence="4" type="ORF">DME_LOCUS9236</name>
</gene>
<comment type="caution">
    <text evidence="1">Lacks conserved residue(s) required for the propagation of feature annotation.</text>
</comment>